<gene>
    <name evidence="2" type="ORF">AVDCRST_MAG59-779</name>
</gene>
<dbReference type="PANTHER" id="PTHR12110:SF41">
    <property type="entry name" value="INOSOSE DEHYDRATASE"/>
    <property type="match status" value="1"/>
</dbReference>
<evidence type="ECO:0000259" key="1">
    <source>
        <dbReference type="Pfam" id="PF01261"/>
    </source>
</evidence>
<dbReference type="Pfam" id="PF01261">
    <property type="entry name" value="AP_endonuc_2"/>
    <property type="match status" value="1"/>
</dbReference>
<proteinExistence type="predicted"/>
<dbReference type="SUPFAM" id="SSF51658">
    <property type="entry name" value="Xylose isomerase-like"/>
    <property type="match status" value="1"/>
</dbReference>
<protein>
    <recommendedName>
        <fullName evidence="1">Xylose isomerase-like TIM barrel domain-containing protein</fullName>
    </recommendedName>
</protein>
<dbReference type="AlphaFoldDB" id="A0A6J4U4C9"/>
<dbReference type="PANTHER" id="PTHR12110">
    <property type="entry name" value="HYDROXYPYRUVATE ISOMERASE"/>
    <property type="match status" value="1"/>
</dbReference>
<accession>A0A6J4U4C9</accession>
<feature type="domain" description="Xylose isomerase-like TIM barrel" evidence="1">
    <location>
        <begin position="30"/>
        <end position="255"/>
    </location>
</feature>
<sequence>MTTTNPAPGNVALQLYTVRSLTQGDLLGVLDRVAAIGYAGVEFAGLSGIPATEVRARLDSLGLAVAGAHVPLARWEGETDVVLDELVALGSPYGVVPIVPAERRQTAGAVQALAAIFTSLGRAGAQRGIRFAYHHHAMEFEPLSGGDGRTMLDLLIEETDPAAVAFEVDLYWAVVGGADPAALLARLPGRAPLVHLKDAGTETNEKGIPADLPAGEGTLPWETLIPAVRASGAHWFIAEQDNPNPADPLADAATAWRNITRMVGSGG</sequence>
<dbReference type="EMBL" id="CADCWF010000038">
    <property type="protein sequence ID" value="CAA9540371.1"/>
    <property type="molecule type" value="Genomic_DNA"/>
</dbReference>
<dbReference type="InterPro" id="IPR013022">
    <property type="entry name" value="Xyl_isomerase-like_TIM-brl"/>
</dbReference>
<name>A0A6J4U4C9_9BACT</name>
<organism evidence="2">
    <name type="scientific">uncultured Thermomicrobiales bacterium</name>
    <dbReference type="NCBI Taxonomy" id="1645740"/>
    <lineage>
        <taxon>Bacteria</taxon>
        <taxon>Pseudomonadati</taxon>
        <taxon>Thermomicrobiota</taxon>
        <taxon>Thermomicrobia</taxon>
        <taxon>Thermomicrobiales</taxon>
        <taxon>environmental samples</taxon>
    </lineage>
</organism>
<reference evidence="2" key="1">
    <citation type="submission" date="2020-02" db="EMBL/GenBank/DDBJ databases">
        <authorList>
            <person name="Meier V. D."/>
        </authorList>
    </citation>
    <scope>NUCLEOTIDE SEQUENCE</scope>
    <source>
        <strain evidence="2">AVDCRST_MAG59</strain>
    </source>
</reference>
<dbReference type="InterPro" id="IPR050312">
    <property type="entry name" value="IolE/XylAMocC-like"/>
</dbReference>
<dbReference type="Gene3D" id="3.20.20.150">
    <property type="entry name" value="Divalent-metal-dependent TIM barrel enzymes"/>
    <property type="match status" value="1"/>
</dbReference>
<dbReference type="InterPro" id="IPR036237">
    <property type="entry name" value="Xyl_isomerase-like_sf"/>
</dbReference>
<evidence type="ECO:0000313" key="2">
    <source>
        <dbReference type="EMBL" id="CAA9540371.1"/>
    </source>
</evidence>